<gene>
    <name evidence="3" type="ORF">ACFQ4E_17090</name>
</gene>
<accession>A0ABW3ZLY4</accession>
<dbReference type="EMBL" id="JBHTMU010000040">
    <property type="protein sequence ID" value="MFD1344149.1"/>
    <property type="molecule type" value="Genomic_DNA"/>
</dbReference>
<keyword evidence="1" id="KW-0732">Signal</keyword>
<dbReference type="InterPro" id="IPR016047">
    <property type="entry name" value="M23ase_b-sheet_dom"/>
</dbReference>
<proteinExistence type="predicted"/>
<dbReference type="PANTHER" id="PTHR21666">
    <property type="entry name" value="PEPTIDASE-RELATED"/>
    <property type="match status" value="1"/>
</dbReference>
<dbReference type="Gene3D" id="2.70.70.10">
    <property type="entry name" value="Glucose Permease (Domain IIA)"/>
    <property type="match status" value="1"/>
</dbReference>
<evidence type="ECO:0000256" key="1">
    <source>
        <dbReference type="SAM" id="SignalP"/>
    </source>
</evidence>
<dbReference type="PANTHER" id="PTHR21666:SF270">
    <property type="entry name" value="MUREIN HYDROLASE ACTIVATOR ENVC"/>
    <property type="match status" value="1"/>
</dbReference>
<dbReference type="EC" id="3.4.24.-" evidence="3"/>
<protein>
    <submittedName>
        <fullName evidence="3">M23 family metallopeptidase</fullName>
        <ecNumber evidence="3">3.4.24.-</ecNumber>
    </submittedName>
</protein>
<feature type="domain" description="M23ase beta-sheet core" evidence="2">
    <location>
        <begin position="63"/>
        <end position="180"/>
    </location>
</feature>
<evidence type="ECO:0000259" key="2">
    <source>
        <dbReference type="Pfam" id="PF01551"/>
    </source>
</evidence>
<sequence>MIRALAALTLLTSAAPVAAEVPFLDWPVDCTLGETCFIEDYPDTVPGEGALDHACGPKTRDGHNGTDIALMSFAQLEAGITVRAAAPGIVAAMRDGMEDRPVSPANAAEIKGRECGNAVRITHETGFETLYCHLKRGSVRVTTGMPVEAGTPLGQIGMSGESNFPHLHLTLLRDGSAVDPFAPDAATCANASAPLWIDTPGYDRAGLFTAGFSDRSPTLDGVATGSARVTRVPPDAALVLYGFAFHVEDGDLIALVVEGPGGPLFSQDVPIADGQTRLFRAFGRAAPPQGWAPGDYRGTVTLSRDGRVLARRFADVTVD</sequence>
<evidence type="ECO:0000313" key="4">
    <source>
        <dbReference type="Proteomes" id="UP001597135"/>
    </source>
</evidence>
<dbReference type="InterPro" id="IPR011055">
    <property type="entry name" value="Dup_hybrid_motif"/>
</dbReference>
<reference evidence="4" key="1">
    <citation type="journal article" date="2019" name="Int. J. Syst. Evol. Microbiol.">
        <title>The Global Catalogue of Microorganisms (GCM) 10K type strain sequencing project: providing services to taxonomists for standard genome sequencing and annotation.</title>
        <authorList>
            <consortium name="The Broad Institute Genomics Platform"/>
            <consortium name="The Broad Institute Genome Sequencing Center for Infectious Disease"/>
            <person name="Wu L."/>
            <person name="Ma J."/>
        </authorList>
    </citation>
    <scope>NUCLEOTIDE SEQUENCE [LARGE SCALE GENOMIC DNA]</scope>
    <source>
        <strain evidence="4">CCUG 62953</strain>
    </source>
</reference>
<dbReference type="InterPro" id="IPR050570">
    <property type="entry name" value="Cell_wall_metabolism_enzyme"/>
</dbReference>
<name>A0ABW3ZLY4_9RHOB</name>
<comment type="caution">
    <text evidence="3">The sequence shown here is derived from an EMBL/GenBank/DDBJ whole genome shotgun (WGS) entry which is preliminary data.</text>
</comment>
<keyword evidence="3" id="KW-0378">Hydrolase</keyword>
<keyword evidence="4" id="KW-1185">Reference proteome</keyword>
<dbReference type="Proteomes" id="UP001597135">
    <property type="component" value="Unassembled WGS sequence"/>
</dbReference>
<feature type="chain" id="PRO_5046872986" evidence="1">
    <location>
        <begin position="20"/>
        <end position="319"/>
    </location>
</feature>
<dbReference type="Pfam" id="PF01551">
    <property type="entry name" value="Peptidase_M23"/>
    <property type="match status" value="1"/>
</dbReference>
<dbReference type="CDD" id="cd12797">
    <property type="entry name" value="M23_peptidase"/>
    <property type="match status" value="1"/>
</dbReference>
<dbReference type="RefSeq" id="WP_386805702.1">
    <property type="nucleotide sequence ID" value="NZ_JBHTMU010000040.1"/>
</dbReference>
<feature type="signal peptide" evidence="1">
    <location>
        <begin position="1"/>
        <end position="19"/>
    </location>
</feature>
<dbReference type="SUPFAM" id="SSF51261">
    <property type="entry name" value="Duplicated hybrid motif"/>
    <property type="match status" value="1"/>
</dbReference>
<dbReference type="GO" id="GO:0016787">
    <property type="term" value="F:hydrolase activity"/>
    <property type="evidence" value="ECO:0007669"/>
    <property type="project" value="UniProtKB-KW"/>
</dbReference>
<organism evidence="3 4">
    <name type="scientific">Litorisediminicola beolgyonensis</name>
    <dbReference type="NCBI Taxonomy" id="1173614"/>
    <lineage>
        <taxon>Bacteria</taxon>
        <taxon>Pseudomonadati</taxon>
        <taxon>Pseudomonadota</taxon>
        <taxon>Alphaproteobacteria</taxon>
        <taxon>Rhodobacterales</taxon>
        <taxon>Paracoccaceae</taxon>
        <taxon>Litorisediminicola</taxon>
    </lineage>
</organism>
<evidence type="ECO:0000313" key="3">
    <source>
        <dbReference type="EMBL" id="MFD1344149.1"/>
    </source>
</evidence>